<feature type="compositionally biased region" description="Polar residues" evidence="1">
    <location>
        <begin position="1"/>
        <end position="12"/>
    </location>
</feature>
<protein>
    <recommendedName>
        <fullName evidence="2">HAUS augmin-like complex subunit 6 N-terminal domain-containing protein</fullName>
    </recommendedName>
</protein>
<evidence type="ECO:0000259" key="2">
    <source>
        <dbReference type="Pfam" id="PF14661"/>
    </source>
</evidence>
<keyword evidence="4" id="KW-1185">Reference proteome</keyword>
<accession>A0A0G2HHX0</accession>
<name>A0A0G2HHX0_9PEZI</name>
<feature type="domain" description="HAUS augmin-like complex subunit 6 N-terminal" evidence="2">
    <location>
        <begin position="52"/>
        <end position="284"/>
    </location>
</feature>
<dbReference type="STRING" id="1214573.A0A0G2HHX0"/>
<feature type="compositionally biased region" description="Low complexity" evidence="1">
    <location>
        <begin position="486"/>
        <end position="516"/>
    </location>
</feature>
<comment type="caution">
    <text evidence="3">The sequence shown here is derived from an EMBL/GenBank/DDBJ whole genome shotgun (WGS) entry which is preliminary data.</text>
</comment>
<dbReference type="Proteomes" id="UP000034680">
    <property type="component" value="Unassembled WGS sequence"/>
</dbReference>
<feature type="compositionally biased region" description="Polar residues" evidence="1">
    <location>
        <begin position="22"/>
        <end position="33"/>
    </location>
</feature>
<dbReference type="AlphaFoldDB" id="A0A0G2HHX0"/>
<reference evidence="3 4" key="2">
    <citation type="submission" date="2015-05" db="EMBL/GenBank/DDBJ databases">
        <authorList>
            <person name="Morales-Cruz A."/>
            <person name="Amrine K.C."/>
            <person name="Cantu D."/>
        </authorList>
    </citation>
    <scope>NUCLEOTIDE SEQUENCE [LARGE SCALE GENOMIC DNA]</scope>
    <source>
        <strain evidence="3">DA912</strain>
    </source>
</reference>
<organism evidence="3 4">
    <name type="scientific">Diaporthe ampelina</name>
    <dbReference type="NCBI Taxonomy" id="1214573"/>
    <lineage>
        <taxon>Eukaryota</taxon>
        <taxon>Fungi</taxon>
        <taxon>Dikarya</taxon>
        <taxon>Ascomycota</taxon>
        <taxon>Pezizomycotina</taxon>
        <taxon>Sordariomycetes</taxon>
        <taxon>Sordariomycetidae</taxon>
        <taxon>Diaporthales</taxon>
        <taxon>Diaporthaceae</taxon>
        <taxon>Diaporthe</taxon>
    </lineage>
</organism>
<feature type="region of interest" description="Disordered" evidence="1">
    <location>
        <begin position="1"/>
        <end position="40"/>
    </location>
</feature>
<reference evidence="3 4" key="1">
    <citation type="submission" date="2015-05" db="EMBL/GenBank/DDBJ databases">
        <title>Distinctive expansion of gene families associated with plant cell wall degradation and secondary metabolism in the genomes of grapevine trunk pathogens.</title>
        <authorList>
            <person name="Lawrence D.P."/>
            <person name="Travadon R."/>
            <person name="Rolshausen P.E."/>
            <person name="Baumgartner K."/>
        </authorList>
    </citation>
    <scope>NUCLEOTIDE SEQUENCE [LARGE SCALE GENOMIC DNA]</scope>
    <source>
        <strain evidence="3">DA912</strain>
    </source>
</reference>
<dbReference type="InterPro" id="IPR028163">
    <property type="entry name" value="HAUS_6_N"/>
</dbReference>
<sequence>MAAVQNNLPSRTRSARVPAPKSTKNLTATTDAAASSKHHTTVATSPTNISLFLTNLRLLDLDLLPDWPGLNLLTFTNKDAAQGQKKRTQCVEWALYQLFALWDPEEARNKLQPFFPPLEQVQSVNLRAALLRCLEQAKKNGILGRDTVLRKTMLDECKGERLEEVLAVFSSAVLKKVATEEQLNIKAHPAVAQTLALENRGYTGERTDLSSLIIAHRVSLKNKLARKSTSRAQYTHFAELLDSREHGITRRRDLANAGAHHSKIPQISEASKKELRRLVRTNWSGNEQWTEALLYGDTKSQKDGVLTAPFDRVWRRVRSDRLDELEDTSGGLLEQLDNRVRAQQARLDKWQSFRKEMFSDVADQPKEKAAGRLSRQKGIDLGFGAHEDLHLGRISPRKLGSTKKAQLTQEYRVLVDGLKTELNKSQGQAVPAFGRLRRLKQQRPRHTLSLAERTRLSMARGSSVDIDDDDEVGVAYPSRPRRRNTSSRSPTKTSKPTTPTAIPEDAAAGAGPLKAEAQAREDGEDDIVARTRKSMANFEATQQRVRLEKERSARREARKKTMSNKSGEIARQAYFPPDTVDEEDDGGGGGEGDSTAMLEELIAKEAEMGKAGADYDSIFRSRPRIKASPPGTPPGGRLGFE</sequence>
<feature type="region of interest" description="Disordered" evidence="1">
    <location>
        <begin position="620"/>
        <end position="641"/>
    </location>
</feature>
<gene>
    <name evidence="3" type="ORF">UCDDA912_g05329</name>
</gene>
<evidence type="ECO:0000313" key="3">
    <source>
        <dbReference type="EMBL" id="KKY34668.1"/>
    </source>
</evidence>
<feature type="compositionally biased region" description="Basic and acidic residues" evidence="1">
    <location>
        <begin position="545"/>
        <end position="555"/>
    </location>
</feature>
<dbReference type="Pfam" id="PF14661">
    <property type="entry name" value="HAUS6_N"/>
    <property type="match status" value="1"/>
</dbReference>
<dbReference type="OrthoDB" id="5575722at2759"/>
<proteinExistence type="predicted"/>
<evidence type="ECO:0000313" key="4">
    <source>
        <dbReference type="Proteomes" id="UP000034680"/>
    </source>
</evidence>
<dbReference type="EMBL" id="LCUC01000191">
    <property type="protein sequence ID" value="KKY34668.1"/>
    <property type="molecule type" value="Genomic_DNA"/>
</dbReference>
<feature type="region of interest" description="Disordered" evidence="1">
    <location>
        <begin position="459"/>
        <end position="595"/>
    </location>
</feature>
<evidence type="ECO:0000256" key="1">
    <source>
        <dbReference type="SAM" id="MobiDB-lite"/>
    </source>
</evidence>